<dbReference type="Pfam" id="PF00106">
    <property type="entry name" value="adh_short"/>
    <property type="match status" value="1"/>
</dbReference>
<dbReference type="AlphaFoldDB" id="A0A3D9SW59"/>
<dbReference type="Gene3D" id="3.40.50.720">
    <property type="entry name" value="NAD(P)-binding Rossmann-like Domain"/>
    <property type="match status" value="1"/>
</dbReference>
<evidence type="ECO:0000313" key="3">
    <source>
        <dbReference type="Proteomes" id="UP000256661"/>
    </source>
</evidence>
<dbReference type="CDD" id="cd05374">
    <property type="entry name" value="17beta-HSD-like_SDR_c"/>
    <property type="match status" value="1"/>
</dbReference>
<reference evidence="2 3" key="1">
    <citation type="submission" date="2018-08" db="EMBL/GenBank/DDBJ databases">
        <title>Sequencing the genomes of 1000 actinobacteria strains.</title>
        <authorList>
            <person name="Klenk H.-P."/>
        </authorList>
    </citation>
    <scope>NUCLEOTIDE SEQUENCE [LARGE SCALE GENOMIC DNA]</scope>
    <source>
        <strain evidence="2 3">DSM 43927</strain>
    </source>
</reference>
<evidence type="ECO:0000256" key="1">
    <source>
        <dbReference type="RuleBase" id="RU000363"/>
    </source>
</evidence>
<comment type="caution">
    <text evidence="2">The sequence shown here is derived from an EMBL/GenBank/DDBJ whole genome shotgun (WGS) entry which is preliminary data.</text>
</comment>
<organism evidence="2 3">
    <name type="scientific">Thermomonospora umbrina</name>
    <dbReference type="NCBI Taxonomy" id="111806"/>
    <lineage>
        <taxon>Bacteria</taxon>
        <taxon>Bacillati</taxon>
        <taxon>Actinomycetota</taxon>
        <taxon>Actinomycetes</taxon>
        <taxon>Streptosporangiales</taxon>
        <taxon>Thermomonosporaceae</taxon>
        <taxon>Thermomonospora</taxon>
    </lineage>
</organism>
<keyword evidence="3" id="KW-1185">Reference proteome</keyword>
<proteinExistence type="inferred from homology"/>
<comment type="similarity">
    <text evidence="1">Belongs to the short-chain dehydrogenases/reductases (SDR) family.</text>
</comment>
<dbReference type="Proteomes" id="UP000256661">
    <property type="component" value="Unassembled WGS sequence"/>
</dbReference>
<dbReference type="SUPFAM" id="SSF51735">
    <property type="entry name" value="NAD(P)-binding Rossmann-fold domains"/>
    <property type="match status" value="1"/>
</dbReference>
<evidence type="ECO:0000313" key="2">
    <source>
        <dbReference type="EMBL" id="REE98750.1"/>
    </source>
</evidence>
<dbReference type="PANTHER" id="PTHR43976:SF9">
    <property type="entry name" value="OXIDOREDUCTASE"/>
    <property type="match status" value="1"/>
</dbReference>
<name>A0A3D9SW59_9ACTN</name>
<dbReference type="EMBL" id="QTTT01000001">
    <property type="protein sequence ID" value="REE98750.1"/>
    <property type="molecule type" value="Genomic_DNA"/>
</dbReference>
<dbReference type="InterPro" id="IPR051911">
    <property type="entry name" value="SDR_oxidoreductase"/>
</dbReference>
<sequence>MDENLNPQSAAVAHGAVTWPEPPPRAVLITGCSSGFGRLTALTLARAGHQVYASMRDTRTANADEAEELRAIAAQENLTLEVVDIDVRDERSVKEGTRLVHDRAGRIDVLVNNAGIYFPAILETLTIADLQAVLDTNLFGSLRMNRAVLPFMRARRDGLIVQITSALGRLVMPFVGAYGASKWALEATTEILRYEVSKLGVDVVMVEPGAHPTDIIEPNGVAYYQEYLRGLDADDALRRAEYGDLARRAEVLLVENPEGAPQTIADAVATLVRTPRGLRPVRVADPSVGTFLGPLNALSGGLQRQVMKQFGFEDMLSVEP</sequence>
<dbReference type="OrthoDB" id="9792003at2"/>
<dbReference type="InterPro" id="IPR002347">
    <property type="entry name" value="SDR_fam"/>
</dbReference>
<dbReference type="RefSeq" id="WP_116024164.1">
    <property type="nucleotide sequence ID" value="NZ_QTTT01000001.1"/>
</dbReference>
<protein>
    <submittedName>
        <fullName evidence="2">NADP-dependent 3-hydroxy acid dehydrogenase YdfG</fullName>
    </submittedName>
</protein>
<dbReference type="PANTHER" id="PTHR43976">
    <property type="entry name" value="SHORT CHAIN DEHYDROGENASE"/>
    <property type="match status" value="1"/>
</dbReference>
<gene>
    <name evidence="2" type="ORF">DFJ69_4246</name>
</gene>
<dbReference type="PRINTS" id="PR00081">
    <property type="entry name" value="GDHRDH"/>
</dbReference>
<dbReference type="InterPro" id="IPR036291">
    <property type="entry name" value="NAD(P)-bd_dom_sf"/>
</dbReference>
<accession>A0A3D9SW59</accession>
<dbReference type="PRINTS" id="PR00080">
    <property type="entry name" value="SDRFAMILY"/>
</dbReference>